<dbReference type="PANTHER" id="PTHR12917:SF18">
    <property type="entry name" value="DNA DAMAGE-INDUCIBLE PROTEIN 1-LIKE"/>
    <property type="match status" value="1"/>
</dbReference>
<dbReference type="Gene3D" id="2.40.70.10">
    <property type="entry name" value="Acid Proteases"/>
    <property type="match status" value="1"/>
</dbReference>
<name>A0A7J0H342_9ERIC</name>
<proteinExistence type="predicted"/>
<feature type="region of interest" description="Disordered" evidence="1">
    <location>
        <begin position="1"/>
        <end position="32"/>
    </location>
</feature>
<dbReference type="CDD" id="cd00303">
    <property type="entry name" value="retropepsin_like"/>
    <property type="match status" value="1"/>
</dbReference>
<feature type="region of interest" description="Disordered" evidence="1">
    <location>
        <begin position="734"/>
        <end position="753"/>
    </location>
</feature>
<dbReference type="AlphaFoldDB" id="A0A7J0H342"/>
<comment type="caution">
    <text evidence="2">The sequence shown here is derived from an EMBL/GenBank/DDBJ whole genome shotgun (WGS) entry which is preliminary data.</text>
</comment>
<dbReference type="SUPFAM" id="SSF50630">
    <property type="entry name" value="Acid proteases"/>
    <property type="match status" value="1"/>
</dbReference>
<organism evidence="2 3">
    <name type="scientific">Actinidia rufa</name>
    <dbReference type="NCBI Taxonomy" id="165716"/>
    <lineage>
        <taxon>Eukaryota</taxon>
        <taxon>Viridiplantae</taxon>
        <taxon>Streptophyta</taxon>
        <taxon>Embryophyta</taxon>
        <taxon>Tracheophyta</taxon>
        <taxon>Spermatophyta</taxon>
        <taxon>Magnoliopsida</taxon>
        <taxon>eudicotyledons</taxon>
        <taxon>Gunneridae</taxon>
        <taxon>Pentapetalae</taxon>
        <taxon>asterids</taxon>
        <taxon>Ericales</taxon>
        <taxon>Actinidiaceae</taxon>
        <taxon>Actinidia</taxon>
    </lineage>
</organism>
<dbReference type="EMBL" id="BJWL01000026">
    <property type="protein sequence ID" value="GFZ17469.1"/>
    <property type="molecule type" value="Genomic_DNA"/>
</dbReference>
<dbReference type="InterPro" id="IPR001969">
    <property type="entry name" value="Aspartic_peptidase_AS"/>
</dbReference>
<accession>A0A7J0H342</accession>
<protein>
    <submittedName>
        <fullName evidence="2">Uncharacterized protein</fullName>
    </submittedName>
</protein>
<dbReference type="OrthoDB" id="1939491at2759"/>
<dbReference type="Proteomes" id="UP000585474">
    <property type="component" value="Unassembled WGS sequence"/>
</dbReference>
<dbReference type="PROSITE" id="PS00141">
    <property type="entry name" value="ASP_PROTEASE"/>
    <property type="match status" value="1"/>
</dbReference>
<sequence length="753" mass="83418">MAATSDITIGVEPSEKERNPAGGKGRRDKSRDVMTTFEARLDKVERVVADGQEKFEELGQGIAGLEGEGAELRGEMQATLNLVVDDLRKYIDSKFDLVHAEIAAIREEMKEMKGDVSLCKAAAAQAKVDSAKATKKGRMYVEAKVCGSSTCALVDTGASHNFIEIKEAERLGLKFKEGQGWLKAVNSEARPIYGVARDVWLHIGNWSGKVDFSVVPMDDYPIVLGMEFLDGRAMAYICPAMAQFSRQWLRFLGNGQPWPRFLGSAQPWLKFVGNGTQFLGNGQPWPNILGSGTQFLGIGQPWQTISRQWAAMAQISGQCLTFSRQWAAMAHICPAMAQISRQWAAMAHICPAMAQISRQWAGLAHICSALALIFLGSGLPWLKFLGNGSHFLGNDHPQWADMAQFSRQWLTISRQWPAMAHNCPAMPQISRQWAAMAQFSGHWHTISRQWAAMAQISGQWLTISRQRPAMAHNCPAMPQISRQWAAMAQFSGHWHTISRQWAAMAQISGQWLTISRQWAAMAHSGPAMPQISRQWAAFSHIFSAMAFIFLGNGLPWLKFLGNGSHFLGNDQLWHTFAQPWPNSLGNGRPRLRFVGIGTHFLGNGQPWGSICLSMAHIFSKMGQRWYTFAQQWGCIAKSLAHNRLAMGSHVKKLAHNMTSNGPILSSRWHNCPVMGLHWHVDGTQLHNHGAALARRWHIIAYQWAALASHCHAFAQPWGSIGKFLAHVSPAMGSQVDGTQLPSNGQPSQVVGKL</sequence>
<evidence type="ECO:0000313" key="3">
    <source>
        <dbReference type="Proteomes" id="UP000585474"/>
    </source>
</evidence>
<feature type="compositionally biased region" description="Polar residues" evidence="1">
    <location>
        <begin position="735"/>
        <end position="753"/>
    </location>
</feature>
<keyword evidence="3" id="KW-1185">Reference proteome</keyword>
<dbReference type="InterPro" id="IPR021109">
    <property type="entry name" value="Peptidase_aspartic_dom_sf"/>
</dbReference>
<dbReference type="GO" id="GO:0006508">
    <property type="term" value="P:proteolysis"/>
    <property type="evidence" value="ECO:0007669"/>
    <property type="project" value="InterPro"/>
</dbReference>
<dbReference type="PANTHER" id="PTHR12917">
    <property type="entry name" value="ASPARTYL PROTEASE DDI-RELATED"/>
    <property type="match status" value="1"/>
</dbReference>
<dbReference type="GO" id="GO:0004190">
    <property type="term" value="F:aspartic-type endopeptidase activity"/>
    <property type="evidence" value="ECO:0007669"/>
    <property type="project" value="InterPro"/>
</dbReference>
<dbReference type="Pfam" id="PF13975">
    <property type="entry name" value="gag-asp_proteas"/>
    <property type="match status" value="1"/>
</dbReference>
<evidence type="ECO:0000256" key="1">
    <source>
        <dbReference type="SAM" id="MobiDB-lite"/>
    </source>
</evidence>
<reference evidence="2 3" key="1">
    <citation type="submission" date="2019-07" db="EMBL/GenBank/DDBJ databases">
        <title>De Novo Assembly of kiwifruit Actinidia rufa.</title>
        <authorList>
            <person name="Sugita-Konishi S."/>
            <person name="Sato K."/>
            <person name="Mori E."/>
            <person name="Abe Y."/>
            <person name="Kisaki G."/>
            <person name="Hamano K."/>
            <person name="Suezawa K."/>
            <person name="Otani M."/>
            <person name="Fukuda T."/>
            <person name="Manabe T."/>
            <person name="Gomi K."/>
            <person name="Tabuchi M."/>
            <person name="Akimitsu K."/>
            <person name="Kataoka I."/>
        </authorList>
    </citation>
    <scope>NUCLEOTIDE SEQUENCE [LARGE SCALE GENOMIC DNA]</scope>
    <source>
        <strain evidence="3">cv. Fuchu</strain>
    </source>
</reference>
<evidence type="ECO:0000313" key="2">
    <source>
        <dbReference type="EMBL" id="GFZ17469.1"/>
    </source>
</evidence>
<gene>
    <name evidence="2" type="ORF">Acr_26g0007390</name>
</gene>